<evidence type="ECO:0000256" key="2">
    <source>
        <dbReference type="ARBA" id="ARBA00022723"/>
    </source>
</evidence>
<keyword evidence="4" id="KW-0408">Iron</keyword>
<dbReference type="InterPro" id="IPR012675">
    <property type="entry name" value="Beta-grasp_dom_sf"/>
</dbReference>
<reference evidence="7 8" key="1">
    <citation type="submission" date="2019-07" db="EMBL/GenBank/DDBJ databases">
        <title>Whole genome shotgun sequence of Reyranella soli NBRC 108950.</title>
        <authorList>
            <person name="Hosoyama A."/>
            <person name="Uohara A."/>
            <person name="Ohji S."/>
            <person name="Ichikawa N."/>
        </authorList>
    </citation>
    <scope>NUCLEOTIDE SEQUENCE [LARGE SCALE GENOMIC DNA]</scope>
    <source>
        <strain evidence="7 8">NBRC 108950</strain>
    </source>
</reference>
<dbReference type="GO" id="GO:0051537">
    <property type="term" value="F:2 iron, 2 sulfur cluster binding"/>
    <property type="evidence" value="ECO:0007669"/>
    <property type="project" value="UniProtKB-KW"/>
</dbReference>
<dbReference type="PANTHER" id="PTHR44379:SF5">
    <property type="entry name" value="OXIDOREDUCTASE WITH IRON-SULFUR SUBUNIT"/>
    <property type="match status" value="1"/>
</dbReference>
<evidence type="ECO:0000256" key="1">
    <source>
        <dbReference type="ARBA" id="ARBA00022714"/>
    </source>
</evidence>
<comment type="caution">
    <text evidence="7">The sequence shown here is derived from an EMBL/GenBank/DDBJ whole genome shotgun (WGS) entry which is preliminary data.</text>
</comment>
<dbReference type="Gene3D" id="3.10.20.30">
    <property type="match status" value="1"/>
</dbReference>
<dbReference type="SUPFAM" id="SSF54292">
    <property type="entry name" value="2Fe-2S ferredoxin-like"/>
    <property type="match status" value="1"/>
</dbReference>
<dbReference type="CDD" id="cd00207">
    <property type="entry name" value="fer2"/>
    <property type="match status" value="1"/>
</dbReference>
<dbReference type="InterPro" id="IPR036010">
    <property type="entry name" value="2Fe-2S_ferredoxin-like_sf"/>
</dbReference>
<evidence type="ECO:0000256" key="5">
    <source>
        <dbReference type="ARBA" id="ARBA00023014"/>
    </source>
</evidence>
<dbReference type="SUPFAM" id="SSF47741">
    <property type="entry name" value="CO dehydrogenase ISP C-domain like"/>
    <property type="match status" value="1"/>
</dbReference>
<dbReference type="Proteomes" id="UP000321058">
    <property type="component" value="Unassembled WGS sequence"/>
</dbReference>
<evidence type="ECO:0000313" key="8">
    <source>
        <dbReference type="Proteomes" id="UP000321058"/>
    </source>
</evidence>
<dbReference type="InterPro" id="IPR051452">
    <property type="entry name" value="Diverse_Oxidoreductases"/>
</dbReference>
<dbReference type="InterPro" id="IPR006058">
    <property type="entry name" value="2Fe2S_fd_BS"/>
</dbReference>
<sequence length="116" mass="12579">MTINGRPFTAEVDPRMLLLDFVQEQAGLTGAKRGCNEGKCGACTLLVDELAVKSCNVLVARADGCSLLTIEDLSSDGVFGPIQQAFHEKHGLQCGFCTSDTILMTHYLVQYGPDRR</sequence>
<dbReference type="PROSITE" id="PS00197">
    <property type="entry name" value="2FE2S_FER_1"/>
    <property type="match status" value="1"/>
</dbReference>
<accession>A0A512NJG9</accession>
<protein>
    <recommendedName>
        <fullName evidence="6">2Fe-2S ferredoxin-type domain-containing protein</fullName>
    </recommendedName>
</protein>
<dbReference type="PANTHER" id="PTHR44379">
    <property type="entry name" value="OXIDOREDUCTASE WITH IRON-SULFUR SUBUNIT"/>
    <property type="match status" value="1"/>
</dbReference>
<evidence type="ECO:0000256" key="4">
    <source>
        <dbReference type="ARBA" id="ARBA00023004"/>
    </source>
</evidence>
<evidence type="ECO:0000259" key="6">
    <source>
        <dbReference type="PROSITE" id="PS51085"/>
    </source>
</evidence>
<dbReference type="EMBL" id="BKAJ01000118">
    <property type="protein sequence ID" value="GEP59065.1"/>
    <property type="molecule type" value="Genomic_DNA"/>
</dbReference>
<dbReference type="Gene3D" id="1.10.150.120">
    <property type="entry name" value="[2Fe-2S]-binding domain"/>
    <property type="match status" value="1"/>
</dbReference>
<dbReference type="InterPro" id="IPR002888">
    <property type="entry name" value="2Fe-2S-bd"/>
</dbReference>
<gene>
    <name evidence="7" type="ORF">RSO01_62310</name>
</gene>
<dbReference type="InterPro" id="IPR036884">
    <property type="entry name" value="2Fe-2S-bd_dom_sf"/>
</dbReference>
<proteinExistence type="predicted"/>
<keyword evidence="1" id="KW-0001">2Fe-2S</keyword>
<name>A0A512NJG9_9HYPH</name>
<keyword evidence="5" id="KW-0411">Iron-sulfur</keyword>
<dbReference type="GO" id="GO:0016491">
    <property type="term" value="F:oxidoreductase activity"/>
    <property type="evidence" value="ECO:0007669"/>
    <property type="project" value="UniProtKB-KW"/>
</dbReference>
<evidence type="ECO:0000313" key="7">
    <source>
        <dbReference type="EMBL" id="GEP59065.1"/>
    </source>
</evidence>
<dbReference type="Pfam" id="PF00111">
    <property type="entry name" value="Fer2"/>
    <property type="match status" value="1"/>
</dbReference>
<dbReference type="InterPro" id="IPR001041">
    <property type="entry name" value="2Fe-2S_ferredoxin-type"/>
</dbReference>
<dbReference type="Pfam" id="PF01799">
    <property type="entry name" value="Fer2_2"/>
    <property type="match status" value="1"/>
</dbReference>
<keyword evidence="3" id="KW-0560">Oxidoreductase</keyword>
<keyword evidence="8" id="KW-1185">Reference proteome</keyword>
<keyword evidence="2" id="KW-0479">Metal-binding</keyword>
<dbReference type="AlphaFoldDB" id="A0A512NJG9"/>
<evidence type="ECO:0000256" key="3">
    <source>
        <dbReference type="ARBA" id="ARBA00023002"/>
    </source>
</evidence>
<dbReference type="PROSITE" id="PS51085">
    <property type="entry name" value="2FE2S_FER_2"/>
    <property type="match status" value="1"/>
</dbReference>
<organism evidence="7 8">
    <name type="scientific">Reyranella soli</name>
    <dbReference type="NCBI Taxonomy" id="1230389"/>
    <lineage>
        <taxon>Bacteria</taxon>
        <taxon>Pseudomonadati</taxon>
        <taxon>Pseudomonadota</taxon>
        <taxon>Alphaproteobacteria</taxon>
        <taxon>Hyphomicrobiales</taxon>
        <taxon>Reyranellaceae</taxon>
        <taxon>Reyranella</taxon>
    </lineage>
</organism>
<feature type="domain" description="2Fe-2S ferredoxin-type" evidence="6">
    <location>
        <begin position="1"/>
        <end position="73"/>
    </location>
</feature>
<dbReference type="GO" id="GO:0046872">
    <property type="term" value="F:metal ion binding"/>
    <property type="evidence" value="ECO:0007669"/>
    <property type="project" value="UniProtKB-KW"/>
</dbReference>